<name>W7CB87_9LIST</name>
<comment type="caution">
    <text evidence="1">The sequence shown here is derived from an EMBL/GenBank/DDBJ whole genome shotgun (WGS) entry which is preliminary data.</text>
</comment>
<dbReference type="InterPro" id="IPR027417">
    <property type="entry name" value="P-loop_NTPase"/>
</dbReference>
<organism evidence="1 2">
    <name type="scientific">Brochothrix campestris FSL F6-1037</name>
    <dbReference type="NCBI Taxonomy" id="1265861"/>
    <lineage>
        <taxon>Bacteria</taxon>
        <taxon>Bacillati</taxon>
        <taxon>Bacillota</taxon>
        <taxon>Bacilli</taxon>
        <taxon>Bacillales</taxon>
        <taxon>Listeriaceae</taxon>
        <taxon>Brochothrix</taxon>
    </lineage>
</organism>
<dbReference type="PANTHER" id="PTHR30121">
    <property type="entry name" value="UNCHARACTERIZED PROTEIN YJGR-RELATED"/>
    <property type="match status" value="1"/>
</dbReference>
<dbReference type="InterPro" id="IPR051162">
    <property type="entry name" value="T4SS_component"/>
</dbReference>
<gene>
    <name evidence="1" type="ORF">BCAMP_12598</name>
</gene>
<evidence type="ECO:0000313" key="2">
    <source>
        <dbReference type="Proteomes" id="UP000019243"/>
    </source>
</evidence>
<dbReference type="STRING" id="1265861.BCAMP_12598"/>
<dbReference type="PATRIC" id="fig|1265861.3.peg.2453"/>
<dbReference type="AlphaFoldDB" id="W7CB87"/>
<dbReference type="Gene3D" id="3.40.50.300">
    <property type="entry name" value="P-loop containing nucleotide triphosphate hydrolases"/>
    <property type="match status" value="2"/>
</dbReference>
<dbReference type="EMBL" id="AODH01000077">
    <property type="protein sequence ID" value="EUJ34197.1"/>
    <property type="molecule type" value="Genomic_DNA"/>
</dbReference>
<evidence type="ECO:0000313" key="1">
    <source>
        <dbReference type="EMBL" id="EUJ34197.1"/>
    </source>
</evidence>
<keyword evidence="2" id="KW-1185">Reference proteome</keyword>
<accession>W7CB87</accession>
<protein>
    <submittedName>
        <fullName evidence="1">Uncharacterized protein</fullName>
    </submittedName>
</protein>
<dbReference type="PANTHER" id="PTHR30121:SF6">
    <property type="entry name" value="SLR6007 PROTEIN"/>
    <property type="match status" value="1"/>
</dbReference>
<dbReference type="Proteomes" id="UP000019243">
    <property type="component" value="Unassembled WGS sequence"/>
</dbReference>
<proteinExistence type="predicted"/>
<sequence>MIINQKEAVRLKESGYDLELIEKIQIKGGAKFKFDRHMLTGNGYVSCLVVHEFAEDVSFKWLSDIMGIPDTVATLDLVTANKEDVVKNINKSISELRYRTENERRTTDKTDAYNEQLNLEEFAAMITQKGEIVKNMTARIYIYDDSLEELEKRVTQIRKDLGSMNHKAVVPLFRSKNDYQSLFKDGVSQLEGSFAMQGQPIPSTNIGGGIPFHHKALKDPQGFYLGQTSTGGAFVFDPFRSTSERRSFNGFILGKMGFGKSTLLKQLQEGLKAKDAFIRGFDKSGEYERLVKEEGGVYIDLSGGDKKINPLDIMATVLNKDNSIDEQKSFLNHLTKCSNQIRNLEPEIDNSTITEFEDLLREFYTDRGFIPKDFLKQTTPKHLNICRLPKEQYPTYTDFRNYLDEIKFTSATPERIRSLEIIQVTVNSMCENYAQIFDGVTTMPDFENEKIVFYDTSKLSKLKEPIFQCQLFTALTIIWDNALKNGSTQKQLLKENKITQKDLEYFMVLLDECHNYINPNNVYACEYIATFQREMRKFRAGVYFATQSPQEIIPTQADSRVTKIIRTIFELCTVKVLFNLDASILKEMKGILGETVTESEVMILPELPVGQAIIQTSSRDSYLVKFDPEEDQLERFEGGQ</sequence>
<dbReference type="RefSeq" id="WP_035315784.1">
    <property type="nucleotide sequence ID" value="NZ_AODH01000077.1"/>
</dbReference>
<reference evidence="1 2" key="1">
    <citation type="submission" date="2012-12" db="EMBL/GenBank/DDBJ databases">
        <title>Novel taxa of Listeriaceae from agricultural environments in the United States.</title>
        <authorList>
            <person name="den Bakker H.C."/>
            <person name="Allred A."/>
            <person name="Warchocki S."/>
            <person name="Wright E.M."/>
            <person name="Burrell A."/>
            <person name="Nightingale K.K."/>
            <person name="Kephart D."/>
            <person name="Wiedmann M."/>
        </authorList>
    </citation>
    <scope>NUCLEOTIDE SEQUENCE [LARGE SCALE GENOMIC DNA]</scope>
    <source>
        <strain evidence="1 2">FSL F6-1037</strain>
    </source>
</reference>
<dbReference type="OrthoDB" id="9804380at2"/>
<dbReference type="SUPFAM" id="SSF52540">
    <property type="entry name" value="P-loop containing nucleoside triphosphate hydrolases"/>
    <property type="match status" value="1"/>
</dbReference>